<name>A0ACC4AHQ9_POPAL</name>
<keyword evidence="2" id="KW-1185">Reference proteome</keyword>
<organism evidence="1 2">
    <name type="scientific">Populus alba</name>
    <name type="common">White poplar</name>
    <dbReference type="NCBI Taxonomy" id="43335"/>
    <lineage>
        <taxon>Eukaryota</taxon>
        <taxon>Viridiplantae</taxon>
        <taxon>Streptophyta</taxon>
        <taxon>Embryophyta</taxon>
        <taxon>Tracheophyta</taxon>
        <taxon>Spermatophyta</taxon>
        <taxon>Magnoliopsida</taxon>
        <taxon>eudicotyledons</taxon>
        <taxon>Gunneridae</taxon>
        <taxon>Pentapetalae</taxon>
        <taxon>rosids</taxon>
        <taxon>fabids</taxon>
        <taxon>Malpighiales</taxon>
        <taxon>Salicaceae</taxon>
        <taxon>Saliceae</taxon>
        <taxon>Populus</taxon>
    </lineage>
</organism>
<sequence>MKLEHKFGVSDTSFSGCLRKACHFAADSEEQNAKPGYAAQEKDSDGFSPKLMWIFFYLPEIWNAVQIRAKEVEQVYK</sequence>
<comment type="caution">
    <text evidence="1">The sequence shown here is derived from an EMBL/GenBank/DDBJ whole genome shotgun (WGS) entry which is preliminary data.</text>
</comment>
<protein>
    <submittedName>
        <fullName evidence="1">Uncharacterized protein</fullName>
    </submittedName>
</protein>
<accession>A0ACC4AHQ9</accession>
<proteinExistence type="predicted"/>
<evidence type="ECO:0000313" key="2">
    <source>
        <dbReference type="Proteomes" id="UP000309997"/>
    </source>
</evidence>
<evidence type="ECO:0000313" key="1">
    <source>
        <dbReference type="EMBL" id="KAL3565383.1"/>
    </source>
</evidence>
<reference evidence="1 2" key="1">
    <citation type="journal article" date="2024" name="Plant Biotechnol. J.">
        <title>Genome and CRISPR/Cas9 system of a widespread forest tree (Populus alba) in the world.</title>
        <authorList>
            <person name="Liu Y.J."/>
            <person name="Jiang P.F."/>
            <person name="Han X.M."/>
            <person name="Li X.Y."/>
            <person name="Wang H.M."/>
            <person name="Wang Y.J."/>
            <person name="Wang X.X."/>
            <person name="Zeng Q.Y."/>
        </authorList>
    </citation>
    <scope>NUCLEOTIDE SEQUENCE [LARGE SCALE GENOMIC DNA]</scope>
    <source>
        <strain evidence="2">cv. PAL-ZL1</strain>
    </source>
</reference>
<dbReference type="EMBL" id="RCHU02000019">
    <property type="protein sequence ID" value="KAL3565383.1"/>
    <property type="molecule type" value="Genomic_DNA"/>
</dbReference>
<gene>
    <name evidence="1" type="ORF">D5086_033429</name>
</gene>
<dbReference type="Proteomes" id="UP000309997">
    <property type="component" value="Unassembled WGS sequence"/>
</dbReference>